<dbReference type="AlphaFoldDB" id="A0A7Z7LGP2"/>
<proteinExistence type="predicted"/>
<evidence type="ECO:0000313" key="2">
    <source>
        <dbReference type="EMBL" id="SSC13549.1"/>
    </source>
</evidence>
<keyword evidence="1" id="KW-1133">Transmembrane helix</keyword>
<keyword evidence="3" id="KW-1185">Reference proteome</keyword>
<gene>
    <name evidence="2" type="ORF">MESINF_2109</name>
</gene>
<evidence type="ECO:0000313" key="3">
    <source>
        <dbReference type="Proteomes" id="UP000250796"/>
    </source>
</evidence>
<evidence type="ECO:0008006" key="4">
    <source>
        <dbReference type="Google" id="ProtNLM"/>
    </source>
</evidence>
<dbReference type="InterPro" id="IPR011990">
    <property type="entry name" value="TPR-like_helical_dom_sf"/>
</dbReference>
<dbReference type="EMBL" id="LS974202">
    <property type="protein sequence ID" value="SSC13549.1"/>
    <property type="molecule type" value="Genomic_DNA"/>
</dbReference>
<protein>
    <recommendedName>
        <fullName evidence="4">Tetratricopeptide repeat protein</fullName>
    </recommendedName>
</protein>
<accession>A0A7Z7LGP2</accession>
<dbReference type="KEGG" id="minf:MESINF_2109"/>
<dbReference type="SUPFAM" id="SSF48452">
    <property type="entry name" value="TPR-like"/>
    <property type="match status" value="1"/>
</dbReference>
<dbReference type="Proteomes" id="UP000250796">
    <property type="component" value="Chromosome MESINF"/>
</dbReference>
<keyword evidence="1" id="KW-0472">Membrane</keyword>
<dbReference type="RefSeq" id="WP_231936721.1">
    <property type="nucleotide sequence ID" value="NZ_LS974202.1"/>
</dbReference>
<keyword evidence="1" id="KW-0812">Transmembrane</keyword>
<sequence length="393" mass="43937">MKLYTIFATILICTAVFAFENAGIILSKDYLERAQYLDIKEIDCRAILTIAVGLKFKETIQPNYKTWFTNLKSSLAGANLPDDIALSLAVVDSMVSTSTVSALNMLGTLTNQGPLLEAVSLRLHYYDWLETSDPRSSKIINSLAVEILGRDSGQYLPHKVMLELYSSSSYMNLETLKEVRKGIFENGLGPLLGSDLIESEFSAGMFETVIEDFHSLALNDPISIYYAANAYLRTGKDGEGIKMLESLDLGKLPPKLASSAALALGDGLFREGRMLESIELLQQSIRFWPENSRAVRNLGMAYYEMRDREYYDLARFYLQLSGYEAFDESVSAALKELRRRVILEMVLVTVVPIGVIVVLALFLLEYISKRRRASQMEKALRNDGGSDGDKSSR</sequence>
<evidence type="ECO:0000256" key="1">
    <source>
        <dbReference type="SAM" id="Phobius"/>
    </source>
</evidence>
<organism evidence="2 3">
    <name type="scientific">Mesotoga infera</name>
    <dbReference type="NCBI Taxonomy" id="1236046"/>
    <lineage>
        <taxon>Bacteria</taxon>
        <taxon>Thermotogati</taxon>
        <taxon>Thermotogota</taxon>
        <taxon>Thermotogae</taxon>
        <taxon>Kosmotogales</taxon>
        <taxon>Kosmotogaceae</taxon>
        <taxon>Mesotoga</taxon>
    </lineage>
</organism>
<reference evidence="2 3" key="1">
    <citation type="submission" date="2017-01" db="EMBL/GenBank/DDBJ databases">
        <authorList>
            <person name="Erauso G."/>
        </authorList>
    </citation>
    <scope>NUCLEOTIDE SEQUENCE [LARGE SCALE GENOMIC DNA]</scope>
    <source>
        <strain evidence="2">MESINF1</strain>
    </source>
</reference>
<feature type="transmembrane region" description="Helical" evidence="1">
    <location>
        <begin position="341"/>
        <end position="364"/>
    </location>
</feature>
<dbReference type="Gene3D" id="1.25.40.10">
    <property type="entry name" value="Tetratricopeptide repeat domain"/>
    <property type="match status" value="1"/>
</dbReference>
<name>A0A7Z7LGP2_9BACT</name>